<keyword evidence="5" id="KW-0464">Manganese</keyword>
<keyword evidence="2" id="KW-0479">Metal-binding</keyword>
<dbReference type="Proteomes" id="UP001470230">
    <property type="component" value="Unassembled WGS sequence"/>
</dbReference>
<organism evidence="10 11">
    <name type="scientific">Tritrichomonas musculus</name>
    <dbReference type="NCBI Taxonomy" id="1915356"/>
    <lineage>
        <taxon>Eukaryota</taxon>
        <taxon>Metamonada</taxon>
        <taxon>Parabasalia</taxon>
        <taxon>Tritrichomonadida</taxon>
        <taxon>Tritrichomonadidae</taxon>
        <taxon>Tritrichomonas</taxon>
    </lineage>
</organism>
<keyword evidence="3 8" id="KW-0378">Hydrolase</keyword>
<evidence type="ECO:0000256" key="4">
    <source>
        <dbReference type="ARBA" id="ARBA00022912"/>
    </source>
</evidence>
<dbReference type="PROSITE" id="PS00125">
    <property type="entry name" value="SER_THR_PHOSPHATASE"/>
    <property type="match status" value="1"/>
</dbReference>
<dbReference type="InterPro" id="IPR004843">
    <property type="entry name" value="Calcineurin-like_PHP"/>
</dbReference>
<name>A0ABR2KIK3_9EUKA</name>
<comment type="catalytic activity">
    <reaction evidence="6">
        <text>O-phospho-L-seryl-[protein] + H2O = L-seryl-[protein] + phosphate</text>
        <dbReference type="Rhea" id="RHEA:20629"/>
        <dbReference type="Rhea" id="RHEA-COMP:9863"/>
        <dbReference type="Rhea" id="RHEA-COMP:11604"/>
        <dbReference type="ChEBI" id="CHEBI:15377"/>
        <dbReference type="ChEBI" id="CHEBI:29999"/>
        <dbReference type="ChEBI" id="CHEBI:43474"/>
        <dbReference type="ChEBI" id="CHEBI:83421"/>
        <dbReference type="EC" id="3.1.3.16"/>
    </reaction>
</comment>
<keyword evidence="11" id="KW-1185">Reference proteome</keyword>
<dbReference type="Pfam" id="PF00149">
    <property type="entry name" value="Metallophos"/>
    <property type="match status" value="2"/>
</dbReference>
<evidence type="ECO:0000313" key="10">
    <source>
        <dbReference type="EMBL" id="KAK8890932.1"/>
    </source>
</evidence>
<sequence>MITLLQTKLNRHDLYEIILSVLTSRCLYMRGKGENRSFPSFPPPEIVFNLIKSTQTIFQNESSLLRLHFTKANNDNTKEDTNNTVTPINFIIVGDLHGNIDDLLRIFEDNSYPPDAKYVFTGDYVDRGTCSVEIMLLLFSLKNLYPNHIFLLRGNHESQDICSIYGFQSECERKYPNSLFKDNNIVSDSFELDNISVGPSSDQLQPSTSLKNVSNCDSTENQEVIELDSSRNSTIDDDHTNDGFNSSFLDLEINLNSINLPSLFSTSSTNVTHEDNQSTKIDVENEYFSFQNYHYNNYNDNDENYNDNTSFYCHDQNILPNKIYQAFTESFSYMPFAAVIEDQIFCVHGGISPDVSFLEQIEEIKRPCLPSDNLVSNGILWSDPRNDLPMGEGTGNGFEPSDRGTGYLYSESRLNDFLKANSLTYLIRSHEPCEEGVNKPFGDDGRCITVFSNSDYCGMENNAAIVKLTPIDSSLLPSSSSSSTLLSSSSFSSGPNVVNDNNNNDNNSVSINIENLSNQYKQNNHENINNDKYNHDNNIYNDNDNEFVKDSVYISFRYYEPLQRNELNTRRVIIPEWIFSNINPKPPINFSNVKYHYHDNDLFNSIIDEPVELFYSGI</sequence>
<dbReference type="CDD" id="cd00144">
    <property type="entry name" value="MPP_PPP_family"/>
    <property type="match status" value="1"/>
</dbReference>
<proteinExistence type="inferred from homology"/>
<evidence type="ECO:0000256" key="5">
    <source>
        <dbReference type="ARBA" id="ARBA00023211"/>
    </source>
</evidence>
<dbReference type="EC" id="3.1.3.16" evidence="8"/>
<gene>
    <name evidence="10" type="ORF">M9Y10_028132</name>
</gene>
<evidence type="ECO:0000313" key="11">
    <source>
        <dbReference type="Proteomes" id="UP001470230"/>
    </source>
</evidence>
<dbReference type="InterPro" id="IPR006186">
    <property type="entry name" value="Ser/Thr-sp_prot-phosphatase"/>
</dbReference>
<evidence type="ECO:0000256" key="1">
    <source>
        <dbReference type="ARBA" id="ARBA00001936"/>
    </source>
</evidence>
<dbReference type="InterPro" id="IPR050341">
    <property type="entry name" value="PP1_catalytic_subunit"/>
</dbReference>
<evidence type="ECO:0000259" key="9">
    <source>
        <dbReference type="PROSITE" id="PS00125"/>
    </source>
</evidence>
<reference evidence="10 11" key="1">
    <citation type="submission" date="2024-04" db="EMBL/GenBank/DDBJ databases">
        <title>Tritrichomonas musculus Genome.</title>
        <authorList>
            <person name="Alves-Ferreira E."/>
            <person name="Grigg M."/>
            <person name="Lorenzi H."/>
            <person name="Galac M."/>
        </authorList>
    </citation>
    <scope>NUCLEOTIDE SEQUENCE [LARGE SCALE GENOMIC DNA]</scope>
    <source>
        <strain evidence="10 11">EAF2021</strain>
    </source>
</reference>
<dbReference type="SMART" id="SM00156">
    <property type="entry name" value="PP2Ac"/>
    <property type="match status" value="1"/>
</dbReference>
<keyword evidence="4" id="KW-0904">Protein phosphatase</keyword>
<dbReference type="InterPro" id="IPR029052">
    <property type="entry name" value="Metallo-depent_PP-like"/>
</dbReference>
<protein>
    <recommendedName>
        <fullName evidence="8">Serine/threonine-protein phosphatase</fullName>
        <ecNumber evidence="8">3.1.3.16</ecNumber>
    </recommendedName>
</protein>
<feature type="domain" description="Serine/threonine specific protein phosphatases" evidence="9">
    <location>
        <begin position="152"/>
        <end position="157"/>
    </location>
</feature>
<dbReference type="Gene3D" id="3.60.21.10">
    <property type="match status" value="2"/>
</dbReference>
<dbReference type="SUPFAM" id="SSF56300">
    <property type="entry name" value="Metallo-dependent phosphatases"/>
    <property type="match status" value="2"/>
</dbReference>
<dbReference type="PANTHER" id="PTHR11668:SF300">
    <property type="entry name" value="SERINE_THREONINE-PROTEIN PHOSPHATASE"/>
    <property type="match status" value="1"/>
</dbReference>
<comment type="cofactor">
    <cofactor evidence="1">
        <name>Mn(2+)</name>
        <dbReference type="ChEBI" id="CHEBI:29035"/>
    </cofactor>
</comment>
<dbReference type="PANTHER" id="PTHR11668">
    <property type="entry name" value="SERINE/THREONINE PROTEIN PHOSPHATASE"/>
    <property type="match status" value="1"/>
</dbReference>
<comment type="catalytic activity">
    <reaction evidence="7 8">
        <text>O-phospho-L-threonyl-[protein] + H2O = L-threonyl-[protein] + phosphate</text>
        <dbReference type="Rhea" id="RHEA:47004"/>
        <dbReference type="Rhea" id="RHEA-COMP:11060"/>
        <dbReference type="Rhea" id="RHEA-COMP:11605"/>
        <dbReference type="ChEBI" id="CHEBI:15377"/>
        <dbReference type="ChEBI" id="CHEBI:30013"/>
        <dbReference type="ChEBI" id="CHEBI:43474"/>
        <dbReference type="ChEBI" id="CHEBI:61977"/>
        <dbReference type="EC" id="3.1.3.16"/>
    </reaction>
</comment>
<dbReference type="PRINTS" id="PR00114">
    <property type="entry name" value="STPHPHTASE"/>
</dbReference>
<evidence type="ECO:0000256" key="8">
    <source>
        <dbReference type="RuleBase" id="RU004273"/>
    </source>
</evidence>
<evidence type="ECO:0000256" key="2">
    <source>
        <dbReference type="ARBA" id="ARBA00022723"/>
    </source>
</evidence>
<comment type="similarity">
    <text evidence="8">Belongs to the PPP phosphatase family.</text>
</comment>
<dbReference type="EMBL" id="JAPFFF010000004">
    <property type="protein sequence ID" value="KAK8890932.1"/>
    <property type="molecule type" value="Genomic_DNA"/>
</dbReference>
<comment type="caution">
    <text evidence="10">The sequence shown here is derived from an EMBL/GenBank/DDBJ whole genome shotgun (WGS) entry which is preliminary data.</text>
</comment>
<evidence type="ECO:0000256" key="6">
    <source>
        <dbReference type="ARBA" id="ARBA00047761"/>
    </source>
</evidence>
<evidence type="ECO:0000256" key="3">
    <source>
        <dbReference type="ARBA" id="ARBA00022801"/>
    </source>
</evidence>
<evidence type="ECO:0000256" key="7">
    <source>
        <dbReference type="ARBA" id="ARBA00048336"/>
    </source>
</evidence>
<accession>A0ABR2KIK3</accession>